<evidence type="ECO:0000256" key="2">
    <source>
        <dbReference type="ARBA" id="ARBA00007293"/>
    </source>
</evidence>
<accession>A0A6C0F789</accession>
<keyword evidence="6" id="KW-0449">Lipoprotein</keyword>
<evidence type="ECO:0008006" key="10">
    <source>
        <dbReference type="Google" id="ProtNLM"/>
    </source>
</evidence>
<dbReference type="Gene3D" id="3.10.20.90">
    <property type="entry name" value="Phosphatidylinositol 3-kinase Catalytic Subunit, Chain A, domain 1"/>
    <property type="match status" value="1"/>
</dbReference>
<evidence type="ECO:0000256" key="3">
    <source>
        <dbReference type="ARBA" id="ARBA00022490"/>
    </source>
</evidence>
<protein>
    <recommendedName>
        <fullName evidence="10">Autophagy-related protein</fullName>
    </recommendedName>
</protein>
<reference evidence="9" key="1">
    <citation type="journal article" date="2020" name="Nature">
        <title>Giant virus diversity and host interactions through global metagenomics.</title>
        <authorList>
            <person name="Schulz F."/>
            <person name="Roux S."/>
            <person name="Paez-Espino D."/>
            <person name="Jungbluth S."/>
            <person name="Walsh D.A."/>
            <person name="Denef V.J."/>
            <person name="McMahon K.D."/>
            <person name="Konstantinidis K.T."/>
            <person name="Eloe-Fadrosh E.A."/>
            <person name="Kyrpides N.C."/>
            <person name="Woyke T."/>
        </authorList>
    </citation>
    <scope>NUCLEOTIDE SEQUENCE</scope>
    <source>
        <strain evidence="9">GVMAG-S-ERX555931-87</strain>
    </source>
</reference>
<organism evidence="9">
    <name type="scientific">viral metagenome</name>
    <dbReference type="NCBI Taxonomy" id="1070528"/>
    <lineage>
        <taxon>unclassified sequences</taxon>
        <taxon>metagenomes</taxon>
        <taxon>organismal metagenomes</taxon>
    </lineage>
</organism>
<evidence type="ECO:0000256" key="4">
    <source>
        <dbReference type="ARBA" id="ARBA00023006"/>
    </source>
</evidence>
<dbReference type="GO" id="GO:0006950">
    <property type="term" value="P:response to stress"/>
    <property type="evidence" value="ECO:0007669"/>
    <property type="project" value="UniProtKB-ARBA"/>
</dbReference>
<dbReference type="FunFam" id="3.10.20.90:FF:000149">
    <property type="entry name" value="microtubule-associated proteins 1A/1B light chain 3C"/>
    <property type="match status" value="1"/>
</dbReference>
<keyword evidence="5" id="KW-0472">Membrane</keyword>
<keyword evidence="7" id="KW-0968">Cytoplasmic vesicle</keyword>
<dbReference type="AlphaFoldDB" id="A0A6C0F789"/>
<dbReference type="InterPro" id="IPR029071">
    <property type="entry name" value="Ubiquitin-like_domsf"/>
</dbReference>
<evidence type="ECO:0000256" key="1">
    <source>
        <dbReference type="ARBA" id="ARBA00004419"/>
    </source>
</evidence>
<evidence type="ECO:0000313" key="9">
    <source>
        <dbReference type="EMBL" id="QHT36493.1"/>
    </source>
</evidence>
<proteinExistence type="inferred from homology"/>
<sequence>MENTFRNKNSFDKRSQEAKNILQKYTDRIPIIVEKHNSCILPEVDKCKYLVPKDMTMSQFIFVIRKRVKLNPTQALFITVNHSLVTASQTVGDIYENQKDEDGFLYVVYTSENTFG</sequence>
<comment type="subcellular location">
    <subcellularLocation>
        <location evidence="1">Cytoplasmic vesicle</location>
        <location evidence="1">Autophagosome</location>
    </subcellularLocation>
    <subcellularLocation>
        <location evidence="8">Endomembrane system</location>
        <topology evidence="8">Lipid-anchor</topology>
    </subcellularLocation>
</comment>
<keyword evidence="4" id="KW-0072">Autophagy</keyword>
<dbReference type="GO" id="GO:0031410">
    <property type="term" value="C:cytoplasmic vesicle"/>
    <property type="evidence" value="ECO:0007669"/>
    <property type="project" value="UniProtKB-KW"/>
</dbReference>
<dbReference type="InterPro" id="IPR004241">
    <property type="entry name" value="Atg8-like"/>
</dbReference>
<keyword evidence="3" id="KW-0963">Cytoplasm</keyword>
<evidence type="ECO:0000256" key="6">
    <source>
        <dbReference type="ARBA" id="ARBA00023288"/>
    </source>
</evidence>
<dbReference type="EMBL" id="MN738743">
    <property type="protein sequence ID" value="QHT36493.1"/>
    <property type="molecule type" value="Genomic_DNA"/>
</dbReference>
<evidence type="ECO:0000256" key="7">
    <source>
        <dbReference type="ARBA" id="ARBA00023329"/>
    </source>
</evidence>
<dbReference type="Pfam" id="PF02991">
    <property type="entry name" value="ATG8"/>
    <property type="match status" value="1"/>
</dbReference>
<comment type="similarity">
    <text evidence="2">Belongs to the ATG8 family.</text>
</comment>
<dbReference type="GO" id="GO:0005776">
    <property type="term" value="C:autophagosome"/>
    <property type="evidence" value="ECO:0007669"/>
    <property type="project" value="UniProtKB-SubCell"/>
</dbReference>
<evidence type="ECO:0000256" key="8">
    <source>
        <dbReference type="ARBA" id="ARBA00037868"/>
    </source>
</evidence>
<dbReference type="PANTHER" id="PTHR10969">
    <property type="entry name" value="MICROTUBULE-ASSOCIATED PROTEINS 1A/1B LIGHT CHAIN 3-RELATED"/>
    <property type="match status" value="1"/>
</dbReference>
<evidence type="ECO:0000256" key="5">
    <source>
        <dbReference type="ARBA" id="ARBA00023136"/>
    </source>
</evidence>
<name>A0A6C0F789_9ZZZZ</name>
<dbReference type="GO" id="GO:0012505">
    <property type="term" value="C:endomembrane system"/>
    <property type="evidence" value="ECO:0007669"/>
    <property type="project" value="UniProtKB-SubCell"/>
</dbReference>
<dbReference type="SUPFAM" id="SSF54236">
    <property type="entry name" value="Ubiquitin-like"/>
    <property type="match status" value="1"/>
</dbReference>
<dbReference type="GO" id="GO:0016236">
    <property type="term" value="P:macroautophagy"/>
    <property type="evidence" value="ECO:0007669"/>
    <property type="project" value="UniProtKB-ARBA"/>
</dbReference>